<dbReference type="Pfam" id="PF14223">
    <property type="entry name" value="Retrotran_gag_2"/>
    <property type="match status" value="1"/>
</dbReference>
<sequence>MATESAVTSESSGPAPSSEAQLVTFNPAASLPLKLTATNFPSWRAQLFSLLYGLDLHGYLDGTVVPPAAEILVNNIQTRNPAYLHWFRQDKLLLNGIFASVSPEIVPFISSAETSKAAWDILQSTYAGTSYSRIMTLHDRLHGEKRGDRDVATYVQALRSRATDLALAGEAVRNEELVTICLRGLGVEYQEFAAGIRAREVPPRLEDLLDRLQALEADLRATRPPVDSPATAYTTQRGRGRGRRGGYPGRGGGRGQPSSSYPVPSSPASSPSSWDPTSRPDDETPRRSRVFCQYCEKPGHTAKMCFQLFPHKRPPQANYTQHPQQAPPSSDGPWLMDTAATHHVTNNLGNLSLYSDYNGPDEIYLGDGSGLRITHIGSSSLATKTGSLELKSMLCVPAIKHRLLSVAKLCRANPVSVEFFADSFIVKDLNTGARLLTGRNKGDTYELPGGSTAVRVALVTTRHSSDSWHRRLGHPSSKSLSRLLQAHSLPHSSRSLSPCNSCLSNKSHKLPFGDSSLSSSRPLDLLFSDVWGPAPVTSVDRYSYYLVIVDHFTRYSWIYPLKLKSDVLSVFLAFKTLVENYFSTTIRRLYTDGGGEFQKLKSSLVQSGITHLLTPPHTPQHNGLSERKHRHIVETGITLLHQADLPLTYWSYAFTTAVFLINRLPSSALRGQIPFTVLFNETPRYTKLRVFGCLCYPWLRPYNTNKLQPHSRPCIFLGYSHQQSAYKCLDPETSRVFISRHVSFVESQFPGVATSCVPLDAATSTSSWLTSTIPVVSFIPCPVPVPPPASASSSSDQQSPRSPHMDGSASSPSLDDSSPVNSSPPQSPTPPPPPPPPPRHPMRTRAKNNIIKPNPKYASVATSQVSPPTEPSSVKEALRHAVWRAALKTEHGALLANRTRDLVPRLPHYNVVGCRWIFRIKWRPDGGIERFKARLVAKGFHQRAGVDFHETFSPVLKPVTVRTVFTLALSSNWPIYQFDVNNAFLQGPLQEEVYMTQPPGFRDPAHPDHVCRLRRAIYGLRQAPRAWYDALSAFLISCGFVKTCSDASLFVYSRNGVQAYFLMYVDDLLLTGNDASFLRSFQDKLSAEFSLKQLGNVHYFLGIEVLPTASGFLLSQHKYINDLLTRFQMHEARPTPTPLTSTARLTISTGTAPADATLYRQVVGALQYLVTTRPDVAFAVNKLSQYMHAPSTEHWQHVKRLLRYIAGTRAVGLQIRRQSTPLTLRVFSDSDWAGDLDDRTSTSGFLIYLGDTLVSWKSKKQRTVARSSTEAEYRALALTASETVWLQNLLTELHYTLPQAPTIFCDNLRAIHFSSNPVFHSRMKHLALDYHFVRQLVTSKALHLRHVPTASQLADVLTKALPSTRFCLLRSKIGLADASSILRGRIRENSR</sequence>
<dbReference type="Pfam" id="PF13976">
    <property type="entry name" value="gag_pre-integrs"/>
    <property type="match status" value="1"/>
</dbReference>
<dbReference type="GO" id="GO:0003676">
    <property type="term" value="F:nucleic acid binding"/>
    <property type="evidence" value="ECO:0007669"/>
    <property type="project" value="InterPro"/>
</dbReference>
<keyword evidence="1" id="KW-0378">Hydrolase</keyword>
<keyword evidence="5" id="KW-1185">Reference proteome</keyword>
<dbReference type="InterPro" id="IPR036397">
    <property type="entry name" value="RNaseH_sf"/>
</dbReference>
<keyword evidence="1" id="KW-0064">Aspartyl protease</keyword>
<name>A0AAV2CU00_9ROSI</name>
<feature type="compositionally biased region" description="Low complexity" evidence="2">
    <location>
        <begin position="790"/>
        <end position="824"/>
    </location>
</feature>
<dbReference type="PANTHER" id="PTHR11439">
    <property type="entry name" value="GAG-POL-RELATED RETROTRANSPOSON"/>
    <property type="match status" value="1"/>
</dbReference>
<evidence type="ECO:0000256" key="2">
    <source>
        <dbReference type="SAM" id="MobiDB-lite"/>
    </source>
</evidence>
<dbReference type="InterPro" id="IPR025724">
    <property type="entry name" value="GAG-pre-integrase_dom"/>
</dbReference>
<dbReference type="GO" id="GO:0004190">
    <property type="term" value="F:aspartic-type endopeptidase activity"/>
    <property type="evidence" value="ECO:0007669"/>
    <property type="project" value="UniProtKB-KW"/>
</dbReference>
<dbReference type="Pfam" id="PF25597">
    <property type="entry name" value="SH3_retrovirus"/>
    <property type="match status" value="1"/>
</dbReference>
<dbReference type="InterPro" id="IPR054722">
    <property type="entry name" value="PolX-like_BBD"/>
</dbReference>
<dbReference type="InterPro" id="IPR012337">
    <property type="entry name" value="RNaseH-like_sf"/>
</dbReference>
<organism evidence="4 5">
    <name type="scientific">Linum trigynum</name>
    <dbReference type="NCBI Taxonomy" id="586398"/>
    <lineage>
        <taxon>Eukaryota</taxon>
        <taxon>Viridiplantae</taxon>
        <taxon>Streptophyta</taxon>
        <taxon>Embryophyta</taxon>
        <taxon>Tracheophyta</taxon>
        <taxon>Spermatophyta</taxon>
        <taxon>Magnoliopsida</taxon>
        <taxon>eudicotyledons</taxon>
        <taxon>Gunneridae</taxon>
        <taxon>Pentapetalae</taxon>
        <taxon>rosids</taxon>
        <taxon>fabids</taxon>
        <taxon>Malpighiales</taxon>
        <taxon>Linaceae</taxon>
        <taxon>Linum</taxon>
    </lineage>
</organism>
<dbReference type="CDD" id="cd09272">
    <property type="entry name" value="RNase_HI_RT_Ty1"/>
    <property type="match status" value="1"/>
</dbReference>
<feature type="region of interest" description="Disordered" evidence="2">
    <location>
        <begin position="220"/>
        <end position="286"/>
    </location>
</feature>
<dbReference type="SUPFAM" id="SSF56672">
    <property type="entry name" value="DNA/RNA polymerases"/>
    <property type="match status" value="1"/>
</dbReference>
<dbReference type="PROSITE" id="PS50994">
    <property type="entry name" value="INTEGRASE"/>
    <property type="match status" value="1"/>
</dbReference>
<dbReference type="Pfam" id="PF22936">
    <property type="entry name" value="Pol_BBD"/>
    <property type="match status" value="1"/>
</dbReference>
<dbReference type="Gene3D" id="3.30.420.10">
    <property type="entry name" value="Ribonuclease H-like superfamily/Ribonuclease H"/>
    <property type="match status" value="1"/>
</dbReference>
<dbReference type="Pfam" id="PF00665">
    <property type="entry name" value="rve"/>
    <property type="match status" value="1"/>
</dbReference>
<proteinExistence type="predicted"/>
<evidence type="ECO:0000313" key="4">
    <source>
        <dbReference type="EMBL" id="CAL1359086.1"/>
    </source>
</evidence>
<feature type="compositionally biased region" description="Gly residues" evidence="2">
    <location>
        <begin position="245"/>
        <end position="255"/>
    </location>
</feature>
<evidence type="ECO:0000313" key="5">
    <source>
        <dbReference type="Proteomes" id="UP001497516"/>
    </source>
</evidence>
<evidence type="ECO:0000259" key="3">
    <source>
        <dbReference type="PROSITE" id="PS50994"/>
    </source>
</evidence>
<accession>A0AAV2CU00</accession>
<dbReference type="Proteomes" id="UP001497516">
    <property type="component" value="Chromosome 10"/>
</dbReference>
<dbReference type="InterPro" id="IPR043502">
    <property type="entry name" value="DNA/RNA_pol_sf"/>
</dbReference>
<dbReference type="EMBL" id="OZ034814">
    <property type="protein sequence ID" value="CAL1359086.1"/>
    <property type="molecule type" value="Genomic_DNA"/>
</dbReference>
<feature type="compositionally biased region" description="Pro residues" evidence="2">
    <location>
        <begin position="825"/>
        <end position="839"/>
    </location>
</feature>
<dbReference type="InterPro" id="IPR057670">
    <property type="entry name" value="SH3_retrovirus"/>
</dbReference>
<feature type="domain" description="Integrase catalytic" evidence="3">
    <location>
        <begin position="518"/>
        <end position="682"/>
    </location>
</feature>
<reference evidence="4 5" key="1">
    <citation type="submission" date="2024-04" db="EMBL/GenBank/DDBJ databases">
        <authorList>
            <person name="Fracassetti M."/>
        </authorList>
    </citation>
    <scope>NUCLEOTIDE SEQUENCE [LARGE SCALE GENOMIC DNA]</scope>
</reference>
<protein>
    <recommendedName>
        <fullName evidence="3">Integrase catalytic domain-containing protein</fullName>
    </recommendedName>
</protein>
<evidence type="ECO:0000256" key="1">
    <source>
        <dbReference type="ARBA" id="ARBA00022750"/>
    </source>
</evidence>
<dbReference type="Pfam" id="PF07727">
    <property type="entry name" value="RVT_2"/>
    <property type="match status" value="1"/>
</dbReference>
<gene>
    <name evidence="4" type="ORF">LTRI10_LOCUS6596</name>
</gene>
<dbReference type="SUPFAM" id="SSF53098">
    <property type="entry name" value="Ribonuclease H-like"/>
    <property type="match status" value="1"/>
</dbReference>
<dbReference type="InterPro" id="IPR001584">
    <property type="entry name" value="Integrase_cat-core"/>
</dbReference>
<dbReference type="PANTHER" id="PTHR11439:SF455">
    <property type="entry name" value="RLK (RECEPTOR-LIKE PROTEIN KINASE) 8, PUTATIVE-RELATED"/>
    <property type="match status" value="1"/>
</dbReference>
<dbReference type="GO" id="GO:0015074">
    <property type="term" value="P:DNA integration"/>
    <property type="evidence" value="ECO:0007669"/>
    <property type="project" value="InterPro"/>
</dbReference>
<keyword evidence="1" id="KW-0645">Protease</keyword>
<dbReference type="InterPro" id="IPR013103">
    <property type="entry name" value="RVT_2"/>
</dbReference>
<feature type="region of interest" description="Disordered" evidence="2">
    <location>
        <begin position="786"/>
        <end position="873"/>
    </location>
</feature>
<feature type="compositionally biased region" description="Low complexity" evidence="2">
    <location>
        <begin position="257"/>
        <end position="277"/>
    </location>
</feature>